<evidence type="ECO:0000313" key="10">
    <source>
        <dbReference type="Proteomes" id="UP001595579"/>
    </source>
</evidence>
<dbReference type="EC" id="2.6.1.-" evidence="6"/>
<feature type="coiled-coil region" evidence="7">
    <location>
        <begin position="282"/>
        <end position="309"/>
    </location>
</feature>
<protein>
    <recommendedName>
        <fullName evidence="6">Aminotransferase</fullName>
        <ecNumber evidence="6">2.6.1.-</ecNumber>
    </recommendedName>
</protein>
<keyword evidence="10" id="KW-1185">Reference proteome</keyword>
<sequence>MRFSSRIDRVQAFRVMSLLEEAQAREAAGHDIIHLEIGEPDFATPEAVVAAGQQALTSGQTRYTPAAGLPALREAIAEHYARHFDAAVDPARIIVTPGASGALLLASQLLVQRGDRVLMADPTYPCNRHLMALADAELDTVPVGPESGWQLDAALVAAHWQRDTRLAMLATPSNPTGHMLDGAQLSAVAEAAREREGYLLVDEIYQGLTYDLPPVSAATVAPEAFVVNSFSKYFGMTGWRLGWLLAPQAAIEPLTRLAQNIFLAAPTPSQHAALAAFTPQCREELERRRQELQRRRDALLAGLARLQLAPSVPPQGAFYVWLDISRYSHDSQGFCRRLLEEENVAITPGVDFAVRGGEHHVRIAFTNEVARLQEAVMRLERFLTRQ</sequence>
<keyword evidence="3 6" id="KW-0032">Aminotransferase</keyword>
<evidence type="ECO:0000259" key="8">
    <source>
        <dbReference type="Pfam" id="PF00155"/>
    </source>
</evidence>
<dbReference type="RefSeq" id="WP_386776351.1">
    <property type="nucleotide sequence ID" value="NZ_JBHRUG010000037.1"/>
</dbReference>
<comment type="cofactor">
    <cofactor evidence="1 6">
        <name>pyridoxal 5'-phosphate</name>
        <dbReference type="ChEBI" id="CHEBI:597326"/>
    </cofactor>
</comment>
<evidence type="ECO:0000256" key="2">
    <source>
        <dbReference type="ARBA" id="ARBA00007441"/>
    </source>
</evidence>
<reference evidence="10" key="1">
    <citation type="journal article" date="2019" name="Int. J. Syst. Evol. Microbiol.">
        <title>The Global Catalogue of Microorganisms (GCM) 10K type strain sequencing project: providing services to taxonomists for standard genome sequencing and annotation.</title>
        <authorList>
            <consortium name="The Broad Institute Genomics Platform"/>
            <consortium name="The Broad Institute Genome Sequencing Center for Infectious Disease"/>
            <person name="Wu L."/>
            <person name="Ma J."/>
        </authorList>
    </citation>
    <scope>NUCLEOTIDE SEQUENCE [LARGE SCALE GENOMIC DNA]</scope>
    <source>
        <strain evidence="10">CECT 7698</strain>
    </source>
</reference>
<evidence type="ECO:0000256" key="5">
    <source>
        <dbReference type="ARBA" id="ARBA00022898"/>
    </source>
</evidence>
<accession>A0ABV7LT09</accession>
<dbReference type="Pfam" id="PF00155">
    <property type="entry name" value="Aminotran_1_2"/>
    <property type="match status" value="1"/>
</dbReference>
<keyword evidence="4 6" id="KW-0808">Transferase</keyword>
<dbReference type="PROSITE" id="PS00105">
    <property type="entry name" value="AA_TRANSFER_CLASS_1"/>
    <property type="match status" value="1"/>
</dbReference>
<dbReference type="SUPFAM" id="SSF53383">
    <property type="entry name" value="PLP-dependent transferases"/>
    <property type="match status" value="1"/>
</dbReference>
<gene>
    <name evidence="9" type="ORF">ACFOEV_18370</name>
</gene>
<dbReference type="Proteomes" id="UP001595579">
    <property type="component" value="Unassembled WGS sequence"/>
</dbReference>
<dbReference type="InterPro" id="IPR004839">
    <property type="entry name" value="Aminotransferase_I/II_large"/>
</dbReference>
<comment type="similarity">
    <text evidence="2 6">Belongs to the class-I pyridoxal-phosphate-dependent aminotransferase family.</text>
</comment>
<keyword evidence="7" id="KW-0175">Coiled coil</keyword>
<dbReference type="InterPro" id="IPR050596">
    <property type="entry name" value="AspAT/PAT-like"/>
</dbReference>
<evidence type="ECO:0000256" key="1">
    <source>
        <dbReference type="ARBA" id="ARBA00001933"/>
    </source>
</evidence>
<dbReference type="GO" id="GO:0008483">
    <property type="term" value="F:transaminase activity"/>
    <property type="evidence" value="ECO:0007669"/>
    <property type="project" value="UniProtKB-KW"/>
</dbReference>
<evidence type="ECO:0000256" key="4">
    <source>
        <dbReference type="ARBA" id="ARBA00022679"/>
    </source>
</evidence>
<organism evidence="9 10">
    <name type="scientific">Litchfieldella rifensis</name>
    <dbReference type="NCBI Taxonomy" id="762643"/>
    <lineage>
        <taxon>Bacteria</taxon>
        <taxon>Pseudomonadati</taxon>
        <taxon>Pseudomonadota</taxon>
        <taxon>Gammaproteobacteria</taxon>
        <taxon>Oceanospirillales</taxon>
        <taxon>Halomonadaceae</taxon>
        <taxon>Litchfieldella</taxon>
    </lineage>
</organism>
<dbReference type="InterPro" id="IPR004838">
    <property type="entry name" value="NHTrfase_class1_PyrdxlP-BS"/>
</dbReference>
<dbReference type="InterPro" id="IPR015424">
    <property type="entry name" value="PyrdxlP-dep_Trfase"/>
</dbReference>
<feature type="domain" description="Aminotransferase class I/classII large" evidence="8">
    <location>
        <begin position="31"/>
        <end position="378"/>
    </location>
</feature>
<evidence type="ECO:0000256" key="7">
    <source>
        <dbReference type="SAM" id="Coils"/>
    </source>
</evidence>
<dbReference type="Gene3D" id="3.40.640.10">
    <property type="entry name" value="Type I PLP-dependent aspartate aminotransferase-like (Major domain)"/>
    <property type="match status" value="1"/>
</dbReference>
<name>A0ABV7LT09_9GAMM</name>
<evidence type="ECO:0000256" key="6">
    <source>
        <dbReference type="RuleBase" id="RU000481"/>
    </source>
</evidence>
<dbReference type="InterPro" id="IPR015421">
    <property type="entry name" value="PyrdxlP-dep_Trfase_major"/>
</dbReference>
<keyword evidence="5" id="KW-0663">Pyridoxal phosphate</keyword>
<proteinExistence type="inferred from homology"/>
<evidence type="ECO:0000313" key="9">
    <source>
        <dbReference type="EMBL" id="MFC3285568.1"/>
    </source>
</evidence>
<evidence type="ECO:0000256" key="3">
    <source>
        <dbReference type="ARBA" id="ARBA00022576"/>
    </source>
</evidence>
<comment type="caution">
    <text evidence="9">The sequence shown here is derived from an EMBL/GenBank/DDBJ whole genome shotgun (WGS) entry which is preliminary data.</text>
</comment>
<dbReference type="PANTHER" id="PTHR46383">
    <property type="entry name" value="ASPARTATE AMINOTRANSFERASE"/>
    <property type="match status" value="1"/>
</dbReference>
<dbReference type="EMBL" id="JBHRUG010000037">
    <property type="protein sequence ID" value="MFC3285568.1"/>
    <property type="molecule type" value="Genomic_DNA"/>
</dbReference>
<dbReference type="PANTHER" id="PTHR46383:SF2">
    <property type="entry name" value="AMINOTRANSFERASE"/>
    <property type="match status" value="1"/>
</dbReference>
<dbReference type="CDD" id="cd00609">
    <property type="entry name" value="AAT_like"/>
    <property type="match status" value="1"/>
</dbReference>